<dbReference type="InterPro" id="IPR004136">
    <property type="entry name" value="NMO"/>
</dbReference>
<sequence length="332" mass="35132">MAADPQASADTGTRAILRRARLPLVAAPMLLVSGPELVIAACRAGVFGSFPTANCREEGRLDEWLRRIGEECAETPDAAPCVPNLIVHRSNPRLRQDLEVIIRHRPAAVITSVGSPAAVAPALRDAGIQVWCDVATVHHAQRAADAGADGLILLTAGAGGQTGNANPFAFVRAVRERFDGIIALSGGQADGAALLAAQALGCDLGYMGTRFIATREARAEARYKDLIVESELDDIHLTNALSGLETNLLRRSLLAQGLDPAEFGIGPKRFSMTALEGREGGAPKRWRDIWSAGHSVSGVRDVPSVAELVDRLAREYGEAAEAMLALASGVRR</sequence>
<dbReference type="PANTHER" id="PTHR42747:SF4">
    <property type="entry name" value="BLR1330 PROTEIN"/>
    <property type="match status" value="1"/>
</dbReference>
<dbReference type="EMBL" id="JAPNUD010000060">
    <property type="protein sequence ID" value="MDA0643172.1"/>
    <property type="molecule type" value="Genomic_DNA"/>
</dbReference>
<evidence type="ECO:0000256" key="1">
    <source>
        <dbReference type="ARBA" id="ARBA00009881"/>
    </source>
</evidence>
<evidence type="ECO:0000256" key="5">
    <source>
        <dbReference type="ARBA" id="ARBA00023033"/>
    </source>
</evidence>
<accession>A0ABT4T0Y3</accession>
<evidence type="ECO:0000313" key="6">
    <source>
        <dbReference type="EMBL" id="MDA0643172.1"/>
    </source>
</evidence>
<evidence type="ECO:0000256" key="4">
    <source>
        <dbReference type="ARBA" id="ARBA00023002"/>
    </source>
</evidence>
<evidence type="ECO:0000256" key="2">
    <source>
        <dbReference type="ARBA" id="ARBA00022630"/>
    </source>
</evidence>
<keyword evidence="3" id="KW-0288">FMN</keyword>
<dbReference type="SUPFAM" id="SSF51412">
    <property type="entry name" value="Inosine monophosphate dehydrogenase (IMPDH)"/>
    <property type="match status" value="1"/>
</dbReference>
<dbReference type="RefSeq" id="WP_271277521.1">
    <property type="nucleotide sequence ID" value="NZ_BAABFD010000036.1"/>
</dbReference>
<dbReference type="GO" id="GO:0004497">
    <property type="term" value="F:monooxygenase activity"/>
    <property type="evidence" value="ECO:0007669"/>
    <property type="project" value="UniProtKB-KW"/>
</dbReference>
<comment type="caution">
    <text evidence="6">The sequence shown here is derived from an EMBL/GenBank/DDBJ whole genome shotgun (WGS) entry which is preliminary data.</text>
</comment>
<keyword evidence="2" id="KW-0285">Flavoprotein</keyword>
<reference evidence="6 7" key="1">
    <citation type="submission" date="2022-11" db="EMBL/GenBank/DDBJ databases">
        <title>Nonomuraea corallina sp. nov., a new species of the genus Nonomuraea isolated from sea side sediment in Thai sea.</title>
        <authorList>
            <person name="Ngamcharungchit C."/>
            <person name="Matsumoto A."/>
            <person name="Suriyachadkun C."/>
            <person name="Panbangred W."/>
            <person name="Inahashi Y."/>
            <person name="Intra B."/>
        </authorList>
    </citation>
    <scope>NUCLEOTIDE SEQUENCE [LARGE SCALE GENOMIC DNA]</scope>
    <source>
        <strain evidence="6 7">DSM 43553</strain>
    </source>
</reference>
<name>A0ABT4T0Y3_9ACTN</name>
<organism evidence="6 7">
    <name type="scientific">Nonomuraea ferruginea</name>
    <dbReference type="NCBI Taxonomy" id="46174"/>
    <lineage>
        <taxon>Bacteria</taxon>
        <taxon>Bacillati</taxon>
        <taxon>Actinomycetota</taxon>
        <taxon>Actinomycetes</taxon>
        <taxon>Streptosporangiales</taxon>
        <taxon>Streptosporangiaceae</taxon>
        <taxon>Nonomuraea</taxon>
    </lineage>
</organism>
<dbReference type="Pfam" id="PF03060">
    <property type="entry name" value="NMO"/>
    <property type="match status" value="1"/>
</dbReference>
<comment type="similarity">
    <text evidence="1">Belongs to the nitronate monooxygenase family. NMO class I subfamily.</text>
</comment>
<evidence type="ECO:0000256" key="3">
    <source>
        <dbReference type="ARBA" id="ARBA00022643"/>
    </source>
</evidence>
<gene>
    <name evidence="6" type="ORF">OUY24_21310</name>
</gene>
<evidence type="ECO:0000313" key="7">
    <source>
        <dbReference type="Proteomes" id="UP001212498"/>
    </source>
</evidence>
<dbReference type="InterPro" id="IPR013785">
    <property type="entry name" value="Aldolase_TIM"/>
</dbReference>
<dbReference type="CDD" id="cd04730">
    <property type="entry name" value="NPD_like"/>
    <property type="match status" value="1"/>
</dbReference>
<dbReference type="Gene3D" id="3.20.20.70">
    <property type="entry name" value="Aldolase class I"/>
    <property type="match status" value="1"/>
</dbReference>
<protein>
    <submittedName>
        <fullName evidence="6">Nitronate monooxygenase</fullName>
    </submittedName>
</protein>
<dbReference type="PANTHER" id="PTHR42747">
    <property type="entry name" value="NITRONATE MONOOXYGENASE-RELATED"/>
    <property type="match status" value="1"/>
</dbReference>
<proteinExistence type="inferred from homology"/>
<keyword evidence="7" id="KW-1185">Reference proteome</keyword>
<dbReference type="Proteomes" id="UP001212498">
    <property type="component" value="Unassembled WGS sequence"/>
</dbReference>
<keyword evidence="4" id="KW-0560">Oxidoreductase</keyword>
<keyword evidence="5 6" id="KW-0503">Monooxygenase</keyword>